<keyword evidence="2" id="KW-1185">Reference proteome</keyword>
<protein>
    <submittedName>
        <fullName evidence="1">Starch-binding associating with outer membrane</fullName>
    </submittedName>
</protein>
<dbReference type="Proteomes" id="UP000186917">
    <property type="component" value="Unassembled WGS sequence"/>
</dbReference>
<organism evidence="1 2">
    <name type="scientific">Filimonas lacunae</name>
    <dbReference type="NCBI Taxonomy" id="477680"/>
    <lineage>
        <taxon>Bacteria</taxon>
        <taxon>Pseudomonadati</taxon>
        <taxon>Bacteroidota</taxon>
        <taxon>Chitinophagia</taxon>
        <taxon>Chitinophagales</taxon>
        <taxon>Chitinophagaceae</taxon>
        <taxon>Filimonas</taxon>
    </lineage>
</organism>
<evidence type="ECO:0000313" key="1">
    <source>
        <dbReference type="EMBL" id="SIT33910.1"/>
    </source>
</evidence>
<dbReference type="Gene3D" id="1.25.40.390">
    <property type="match status" value="1"/>
</dbReference>
<dbReference type="RefSeq" id="WP_076382468.1">
    <property type="nucleotide sequence ID" value="NZ_AP017422.1"/>
</dbReference>
<evidence type="ECO:0000313" key="2">
    <source>
        <dbReference type="Proteomes" id="UP000186917"/>
    </source>
</evidence>
<reference evidence="2" key="1">
    <citation type="submission" date="2017-01" db="EMBL/GenBank/DDBJ databases">
        <authorList>
            <person name="Varghese N."/>
            <person name="Submissions S."/>
        </authorList>
    </citation>
    <scope>NUCLEOTIDE SEQUENCE [LARGE SCALE GENOMIC DNA]</scope>
    <source>
        <strain evidence="2">DSM 21054</strain>
    </source>
</reference>
<dbReference type="InterPro" id="IPR041662">
    <property type="entry name" value="SusD-like_2"/>
</dbReference>
<accession>A0A173MM18</accession>
<dbReference type="STRING" id="477680.SAMN05421788_11411"/>
<dbReference type="OrthoDB" id="725917at2"/>
<sequence length="477" mass="52736">MKRYIIIALVIACVSCTKHIEDLNDQTKKPTGVPPASLFANAEKNLVDIMTTPSVNYNIFRLNAQYWTETTYNDESNYDLTTRNIPQSFWNSLYRDVLYNLKDAKRGIPQQDPQFTTPEQIRNELAIADILQVYAWSVLVNTFGHIPYSQALDIDAHPLPVYDSARAVYYDLFTRLDTSINALETGAASFGSSDIIYGGDVAKWLVFANSLKLKLGLIVADFDPVTAKKVVEAAAPYVMTSANDNAALIYKESPPNTNPIWVELVQSGRHDFVIGKTFVDNLVALNDPRVPLYFTADAAGGYSGGVIGGDNKYSTFSKPLDRIQEPTFEALLLDYAEVELLLAEAAARGFAVGGTTIAHYNAGVTASIVYWGGSEAQAADYLATTGNYATLPGTYKQKIGLQKWIALYNRGFDAWTDIRRFDYPVMETPEYAISGYPQRYTYPAQEETLNTDNYDAASAALGQGGDAVSTKLFWDLQ</sequence>
<name>A0A173MM18_9BACT</name>
<dbReference type="AlphaFoldDB" id="A0A173MM18"/>
<gene>
    <name evidence="1" type="ORF">SAMN05421788_11411</name>
</gene>
<dbReference type="InterPro" id="IPR011990">
    <property type="entry name" value="TPR-like_helical_dom_sf"/>
</dbReference>
<dbReference type="KEGG" id="fln:FLA_4469"/>
<dbReference type="EMBL" id="FTOR01000014">
    <property type="protein sequence ID" value="SIT33910.1"/>
    <property type="molecule type" value="Genomic_DNA"/>
</dbReference>
<dbReference type="SUPFAM" id="SSF48452">
    <property type="entry name" value="TPR-like"/>
    <property type="match status" value="1"/>
</dbReference>
<dbReference type="Pfam" id="PF12771">
    <property type="entry name" value="SusD-like_2"/>
    <property type="match status" value="1"/>
</dbReference>
<proteinExistence type="predicted"/>